<dbReference type="Proteomes" id="UP001497453">
    <property type="component" value="Chromosome 2"/>
</dbReference>
<feature type="region of interest" description="Disordered" evidence="1">
    <location>
        <begin position="1"/>
        <end position="52"/>
    </location>
</feature>
<feature type="compositionally biased region" description="Low complexity" evidence="1">
    <location>
        <begin position="1"/>
        <end position="10"/>
    </location>
</feature>
<dbReference type="Pfam" id="PF13919">
    <property type="entry name" value="ASXH"/>
    <property type="match status" value="1"/>
</dbReference>
<proteinExistence type="predicted"/>
<name>A0ABP1D5E3_9APHY</name>
<reference evidence="4" key="1">
    <citation type="submission" date="2024-04" db="EMBL/GenBank/DDBJ databases">
        <authorList>
            <person name="Shaw F."/>
            <person name="Minotto A."/>
        </authorList>
    </citation>
    <scope>NUCLEOTIDE SEQUENCE [LARGE SCALE GENOMIC DNA]</scope>
</reference>
<accession>A0ABP1D5E3</accession>
<keyword evidence="4" id="KW-1185">Reference proteome</keyword>
<organism evidence="3 4">
    <name type="scientific">Somion occarium</name>
    <dbReference type="NCBI Taxonomy" id="3059160"/>
    <lineage>
        <taxon>Eukaryota</taxon>
        <taxon>Fungi</taxon>
        <taxon>Dikarya</taxon>
        <taxon>Basidiomycota</taxon>
        <taxon>Agaricomycotina</taxon>
        <taxon>Agaricomycetes</taxon>
        <taxon>Polyporales</taxon>
        <taxon>Cerrenaceae</taxon>
        <taxon>Somion</taxon>
    </lineage>
</organism>
<dbReference type="InterPro" id="IPR028020">
    <property type="entry name" value="ASX_DEUBAD_dom"/>
</dbReference>
<gene>
    <name evidence="3" type="ORF">GFSPODELE1_LOCUS4017</name>
</gene>
<feature type="region of interest" description="Disordered" evidence="1">
    <location>
        <begin position="113"/>
        <end position="148"/>
    </location>
</feature>
<dbReference type="EMBL" id="OZ037945">
    <property type="protein sequence ID" value="CAL1702379.1"/>
    <property type="molecule type" value="Genomic_DNA"/>
</dbReference>
<protein>
    <recommendedName>
        <fullName evidence="2">ASX DEUBAD domain-containing protein</fullName>
    </recommendedName>
</protein>
<evidence type="ECO:0000313" key="4">
    <source>
        <dbReference type="Proteomes" id="UP001497453"/>
    </source>
</evidence>
<sequence length="399" mass="44461">MSEESGTSTRRSTRIKAAPTKQPKTVVADEKPSAGPCTGSKRKTRDSAAGPANQIESLLTDAKSPLTMMNIFGVLNYENFINLSAESQQKLCNLLPPTAFCTYQRTVDPTHPCLRRNSRSSGAGSMDVDTIPGPSSESSLNDLPERSPATLDPSIFTSSFFQSAALTFQDQLFSSWFSQKAKETQEKYERGVRDGTMHAEWKDEVWERENDVSSLTRNTHGTDLAGLAKRSLIKEGDMMVYKRTFSSCNVTVEKDLLVHFVNPQSHSLTLLLPPNVDRNLPPQLLVICPPEPKPPTLNTDGILSSVELEHEILETDGRVSRAERYTEINDMIKSRRTPLTSMLTHDPFDTAALATSAKAAKSLSVWRWREEMKAEIELQMIQERGGRELLGTIYHLRNS</sequence>
<evidence type="ECO:0000259" key="2">
    <source>
        <dbReference type="Pfam" id="PF13919"/>
    </source>
</evidence>
<evidence type="ECO:0000256" key="1">
    <source>
        <dbReference type="SAM" id="MobiDB-lite"/>
    </source>
</evidence>
<evidence type="ECO:0000313" key="3">
    <source>
        <dbReference type="EMBL" id="CAL1702379.1"/>
    </source>
</evidence>
<feature type="domain" description="ASX DEUBAD" evidence="2">
    <location>
        <begin position="47"/>
        <end position="210"/>
    </location>
</feature>